<evidence type="ECO:0000313" key="2">
    <source>
        <dbReference type="EMBL" id="CAB4770800.1"/>
    </source>
</evidence>
<feature type="transmembrane region" description="Helical" evidence="1">
    <location>
        <begin position="229"/>
        <end position="251"/>
    </location>
</feature>
<evidence type="ECO:0000256" key="1">
    <source>
        <dbReference type="SAM" id="Phobius"/>
    </source>
</evidence>
<accession>A0A6J6VF60</accession>
<reference evidence="2" key="1">
    <citation type="submission" date="2020-05" db="EMBL/GenBank/DDBJ databases">
        <authorList>
            <person name="Chiriac C."/>
            <person name="Salcher M."/>
            <person name="Ghai R."/>
            <person name="Kavagutti S V."/>
        </authorList>
    </citation>
    <scope>NUCLEOTIDE SEQUENCE</scope>
</reference>
<feature type="transmembrane region" description="Helical" evidence="1">
    <location>
        <begin position="139"/>
        <end position="162"/>
    </location>
</feature>
<protein>
    <submittedName>
        <fullName evidence="2">Unannotated protein</fullName>
    </submittedName>
</protein>
<feature type="transmembrane region" description="Helical" evidence="1">
    <location>
        <begin position="201"/>
        <end position="222"/>
    </location>
</feature>
<name>A0A6J6VF60_9ZZZZ</name>
<feature type="transmembrane region" description="Helical" evidence="1">
    <location>
        <begin position="323"/>
        <end position="347"/>
    </location>
</feature>
<organism evidence="2">
    <name type="scientific">freshwater metagenome</name>
    <dbReference type="NCBI Taxonomy" id="449393"/>
    <lineage>
        <taxon>unclassified sequences</taxon>
        <taxon>metagenomes</taxon>
        <taxon>ecological metagenomes</taxon>
    </lineage>
</organism>
<keyword evidence="1" id="KW-0812">Transmembrane</keyword>
<feature type="transmembrane region" description="Helical" evidence="1">
    <location>
        <begin position="282"/>
        <end position="302"/>
    </location>
</feature>
<proteinExistence type="predicted"/>
<keyword evidence="1" id="KW-1133">Transmembrane helix</keyword>
<sequence length="707" mass="73158">MGRIASRATALLAALLLVAGVLWTVLAVRAADGELHDAPVLLLGPDVVTSAIAARVDAVDDPPLTATRSDDPDRAAQALADGEVVAVLQLDLTGTVDRLETAGGAAPARERALVGLVADLEAAYGRSADHEPRVPVGRVGAPTIAAAAVGVGLLLVVAISWWRGPVARSLPRGLLRVGALVLLGTTVGGLVEVAAPHAGLGAVPLGTAVVAAGLLALALEVLAGLRGLVAAVLVLLVVPLPLVVAGDAWLLTGPVRAVTGWTLVGATAESIAVDTGPGDRPALVLVGTVVVSTVVLVLWRAARAGVARLRRTGRAAEAEAEDRLLRGSLAVLVVGAAVLTVAASTWWPDGQGEHRLGVVSLASQTRCVPSGPVRDIDDLNRIARLRGSAYMQGGDVGASAELQDGRALWLFGDTLRSADAPGGQFVRNSMIVVEDGCLRIVVPEGGGAIVPDRRDGVGYWPMSVVVLPRPGYDLVTVTAQRVRTTDPGDPFGFEGLGPAVVSVVVPRGGTPQVLSVLDVGPDDPDPARPVWGAATVVDGENLYLYGTSRAADAELGTGFAVRVARTRLEDVGRPGTWRYWDGSSWVADPAAAVELIDAADGVSQTFSVFATTDGWAALSKRDEVFGQDVVVWTAPDPTGPFSAGPAVAQLPSDAVTGTVRYMPLAHPWLLPRRGTMVVSFSQNRLDVTEVVDDPLLYRPAFLRIRLP</sequence>
<keyword evidence="1" id="KW-0472">Membrane</keyword>
<dbReference type="EMBL" id="CAEZYQ010000047">
    <property type="protein sequence ID" value="CAB4770800.1"/>
    <property type="molecule type" value="Genomic_DNA"/>
</dbReference>
<dbReference type="AlphaFoldDB" id="A0A6J6VF60"/>
<feature type="transmembrane region" description="Helical" evidence="1">
    <location>
        <begin position="174"/>
        <end position="195"/>
    </location>
</feature>
<gene>
    <name evidence="2" type="ORF">UFOPK2761_03378</name>
</gene>